<protein>
    <submittedName>
        <fullName evidence="3">Uncharacterized protein</fullName>
    </submittedName>
</protein>
<dbReference type="HOGENOM" id="CLU_000288_138_3_1"/>
<dbReference type="Proteomes" id="UP000027222">
    <property type="component" value="Unassembled WGS sequence"/>
</dbReference>
<dbReference type="PANTHER" id="PTHR10622">
    <property type="entry name" value="HET DOMAIN-CONTAINING PROTEIN"/>
    <property type="match status" value="1"/>
</dbReference>
<dbReference type="OrthoDB" id="674604at2759"/>
<dbReference type="STRING" id="685588.A0A067T3L5"/>
<gene>
    <name evidence="3" type="ORF">GALMADRAFT_245882</name>
</gene>
<keyword evidence="4" id="KW-1185">Reference proteome</keyword>
<evidence type="ECO:0000313" key="4">
    <source>
        <dbReference type="Proteomes" id="UP000027222"/>
    </source>
</evidence>
<dbReference type="AlphaFoldDB" id="A0A067T3L5"/>
<feature type="domain" description="DUF8212" evidence="2">
    <location>
        <begin position="221"/>
        <end position="294"/>
    </location>
</feature>
<reference evidence="4" key="1">
    <citation type="journal article" date="2014" name="Proc. Natl. Acad. Sci. U.S.A.">
        <title>Extensive sampling of basidiomycete genomes demonstrates inadequacy of the white-rot/brown-rot paradigm for wood decay fungi.</title>
        <authorList>
            <person name="Riley R."/>
            <person name="Salamov A.A."/>
            <person name="Brown D.W."/>
            <person name="Nagy L.G."/>
            <person name="Floudas D."/>
            <person name="Held B.W."/>
            <person name="Levasseur A."/>
            <person name="Lombard V."/>
            <person name="Morin E."/>
            <person name="Otillar R."/>
            <person name="Lindquist E.A."/>
            <person name="Sun H."/>
            <person name="LaButti K.M."/>
            <person name="Schmutz J."/>
            <person name="Jabbour D."/>
            <person name="Luo H."/>
            <person name="Baker S.E."/>
            <person name="Pisabarro A.G."/>
            <person name="Walton J.D."/>
            <person name="Blanchette R.A."/>
            <person name="Henrissat B."/>
            <person name="Martin F."/>
            <person name="Cullen D."/>
            <person name="Hibbett D.S."/>
            <person name="Grigoriev I.V."/>
        </authorList>
    </citation>
    <scope>NUCLEOTIDE SEQUENCE [LARGE SCALE GENOMIC DNA]</scope>
    <source>
        <strain evidence="4">CBS 339.88</strain>
    </source>
</reference>
<accession>A0A067T3L5</accession>
<evidence type="ECO:0000259" key="2">
    <source>
        <dbReference type="Pfam" id="PF26640"/>
    </source>
</evidence>
<proteinExistence type="predicted"/>
<dbReference type="PANTHER" id="PTHR10622:SF10">
    <property type="entry name" value="HET DOMAIN-CONTAINING PROTEIN"/>
    <property type="match status" value="1"/>
</dbReference>
<evidence type="ECO:0000259" key="1">
    <source>
        <dbReference type="Pfam" id="PF06985"/>
    </source>
</evidence>
<organism evidence="3 4">
    <name type="scientific">Galerina marginata (strain CBS 339.88)</name>
    <dbReference type="NCBI Taxonomy" id="685588"/>
    <lineage>
        <taxon>Eukaryota</taxon>
        <taxon>Fungi</taxon>
        <taxon>Dikarya</taxon>
        <taxon>Basidiomycota</taxon>
        <taxon>Agaricomycotina</taxon>
        <taxon>Agaricomycetes</taxon>
        <taxon>Agaricomycetidae</taxon>
        <taxon>Agaricales</taxon>
        <taxon>Agaricineae</taxon>
        <taxon>Strophariaceae</taxon>
        <taxon>Galerina</taxon>
    </lineage>
</organism>
<dbReference type="EMBL" id="KL142376">
    <property type="protein sequence ID" value="KDR77780.1"/>
    <property type="molecule type" value="Genomic_DNA"/>
</dbReference>
<dbReference type="Pfam" id="PF06985">
    <property type="entry name" value="HET"/>
    <property type="match status" value="1"/>
</dbReference>
<dbReference type="InterPro" id="IPR010730">
    <property type="entry name" value="HET"/>
</dbReference>
<dbReference type="InterPro" id="IPR058525">
    <property type="entry name" value="DUF8212"/>
</dbReference>
<evidence type="ECO:0000313" key="3">
    <source>
        <dbReference type="EMBL" id="KDR77780.1"/>
    </source>
</evidence>
<sequence length="741" mass="83945">MRLLDVHQLKVESFIDSNLPSYAILSHTWGDGEVTHQDIGTSAAISMAGYAKVKKCCEVAIQDGFRYVWMDTCCIDKTSSSELSEAINSMYQWYKSAAVCYVYLSDVQAGDDPSDPDSSFSKSRWFTRGWTLQELIAPSSVVFYDSRWTEIGTKYDLQENVSRITRIPCDGLAFQNMNQFSVAERMSWAALRETTRIEDIAYCLMGIFDVNMPTLYGEGQKAFSRLQQEIMNRTDDHSLFVWVNPYSETPPIDYGWCTTEEGQIFPTTSIGYLANFGTGLLASSPRQFQDVRGVLRLEGASTKHPHSLTNKGLHIWLPVVRLPYKDDDFEIYQAILNCEFVGGMGPLSIFLARNKSGKYRRILLDTVRNAHGVKYDPEPVELYVEAISSSLEKREGREIRIMSHFVDNPSFEEGYTLLNYGPKVPWDQDTRTFQVDLGPNSMQLSYIIVGRNNNLEDRTFVLLGFVTGGDKPRLLCGLGDVEDWRRNLAYVAETAFAKTVGTLESDRVSEQLPSGDTISIAIRRGPQNLVTDTLGGPQIIQNFRVSITFTPPSLLSRGLVNLRPRPARPLPKLTITIHALLDRVEFVPEGDLLWSHRERGMVQTMVWTPTEEDMSAALAIFIGEKVAYPLLKFDILDSEIVLELVNNLPNSGIWGYSPSTVMKSYIDKTNPRDLGNRRRYRFPTDFPVEVEMDGRTTRIELTNQRIELNDVASYQMLFKAYPLPTLEMWQSLPGNCPPMET</sequence>
<name>A0A067T3L5_GALM3</name>
<feature type="domain" description="Heterokaryon incompatibility" evidence="1">
    <location>
        <begin position="22"/>
        <end position="109"/>
    </location>
</feature>
<dbReference type="Pfam" id="PF26640">
    <property type="entry name" value="DUF8212"/>
    <property type="match status" value="1"/>
</dbReference>